<proteinExistence type="inferred from homology"/>
<feature type="domain" description="Porphobilinogen deaminase C-terminal" evidence="8">
    <location>
        <begin position="250"/>
        <end position="322"/>
    </location>
</feature>
<evidence type="ECO:0000313" key="10">
    <source>
        <dbReference type="Proteomes" id="UP001165368"/>
    </source>
</evidence>
<evidence type="ECO:0000256" key="3">
    <source>
        <dbReference type="ARBA" id="ARBA00022679"/>
    </source>
</evidence>
<organism evidence="9 10">
    <name type="scientific">Arthrobacter hankyongi</name>
    <dbReference type="NCBI Taxonomy" id="2904801"/>
    <lineage>
        <taxon>Bacteria</taxon>
        <taxon>Bacillati</taxon>
        <taxon>Actinomycetota</taxon>
        <taxon>Actinomycetes</taxon>
        <taxon>Micrococcales</taxon>
        <taxon>Micrococcaceae</taxon>
        <taxon>Arthrobacter</taxon>
    </lineage>
</organism>
<dbReference type="PROSITE" id="PS00533">
    <property type="entry name" value="PORPHOBILINOGEN_DEAM"/>
    <property type="match status" value="1"/>
</dbReference>
<dbReference type="Proteomes" id="UP001165368">
    <property type="component" value="Unassembled WGS sequence"/>
</dbReference>
<gene>
    <name evidence="6 9" type="primary">hemC</name>
    <name evidence="9" type="ORF">LVY72_12840</name>
</gene>
<dbReference type="EMBL" id="JAKLTQ010000008">
    <property type="protein sequence ID" value="MCG2622787.1"/>
    <property type="molecule type" value="Genomic_DNA"/>
</dbReference>
<feature type="modified residue" description="S-(dipyrrolylmethanemethyl)cysteine" evidence="6">
    <location>
        <position position="266"/>
    </location>
</feature>
<dbReference type="Gene3D" id="3.40.190.10">
    <property type="entry name" value="Periplasmic binding protein-like II"/>
    <property type="match status" value="2"/>
</dbReference>
<dbReference type="PANTHER" id="PTHR11557:SF0">
    <property type="entry name" value="PORPHOBILINOGEN DEAMINASE"/>
    <property type="match status" value="1"/>
</dbReference>
<dbReference type="HAMAP" id="MF_00260">
    <property type="entry name" value="Porphobil_deam"/>
    <property type="match status" value="1"/>
</dbReference>
<evidence type="ECO:0000313" key="9">
    <source>
        <dbReference type="EMBL" id="MCG2622787.1"/>
    </source>
</evidence>
<dbReference type="InterPro" id="IPR022418">
    <property type="entry name" value="Porphobilinogen_deaminase_C"/>
</dbReference>
<comment type="miscellaneous">
    <text evidence="6">The porphobilinogen subunits are added to the dipyrromethane group.</text>
</comment>
<evidence type="ECO:0000256" key="2">
    <source>
        <dbReference type="ARBA" id="ARBA00005638"/>
    </source>
</evidence>
<dbReference type="InterPro" id="IPR022419">
    <property type="entry name" value="Porphobilin_deaminase_cofac_BS"/>
</dbReference>
<evidence type="ECO:0000256" key="4">
    <source>
        <dbReference type="ARBA" id="ARBA00023244"/>
    </source>
</evidence>
<reference evidence="9" key="1">
    <citation type="submission" date="2022-01" db="EMBL/GenBank/DDBJ databases">
        <authorList>
            <person name="Jo J.-H."/>
            <person name="Im W.-T."/>
        </authorList>
    </citation>
    <scope>NUCLEOTIDE SEQUENCE</scope>
    <source>
        <strain evidence="9">I2-34</strain>
    </source>
</reference>
<evidence type="ECO:0000256" key="6">
    <source>
        <dbReference type="HAMAP-Rule" id="MF_00260"/>
    </source>
</evidence>
<dbReference type="Gene3D" id="3.30.160.40">
    <property type="entry name" value="Porphobilinogen deaminase, C-terminal domain"/>
    <property type="match status" value="1"/>
</dbReference>
<comment type="cofactor">
    <cofactor evidence="6">
        <name>dipyrromethane</name>
        <dbReference type="ChEBI" id="CHEBI:60342"/>
    </cofactor>
    <text evidence="6">Binds 1 dipyrromethane group covalently.</text>
</comment>
<protein>
    <recommendedName>
        <fullName evidence="6">Porphobilinogen deaminase</fullName>
        <shortName evidence="6">PBG</shortName>
        <ecNumber evidence="6">2.5.1.61</ecNumber>
    </recommendedName>
    <alternativeName>
        <fullName evidence="6">Hydroxymethylbilane synthase</fullName>
        <shortName evidence="6">HMBS</shortName>
    </alternativeName>
    <alternativeName>
        <fullName evidence="6">Pre-uroporphyrinogen synthase</fullName>
    </alternativeName>
</protein>
<dbReference type="EC" id="2.5.1.61" evidence="6"/>
<comment type="function">
    <text evidence="1 6">Tetrapolymerization of the monopyrrole PBG into the hydroxymethylbilane pre-uroporphyrinogen in several discrete steps.</text>
</comment>
<comment type="catalytic activity">
    <reaction evidence="5 6">
        <text>4 porphobilinogen + H2O = hydroxymethylbilane + 4 NH4(+)</text>
        <dbReference type="Rhea" id="RHEA:13185"/>
        <dbReference type="ChEBI" id="CHEBI:15377"/>
        <dbReference type="ChEBI" id="CHEBI:28938"/>
        <dbReference type="ChEBI" id="CHEBI:57845"/>
        <dbReference type="ChEBI" id="CHEBI:58126"/>
        <dbReference type="EC" id="2.5.1.61"/>
    </reaction>
</comment>
<dbReference type="GO" id="GO:0004418">
    <property type="term" value="F:hydroxymethylbilane synthase activity"/>
    <property type="evidence" value="ECO:0007669"/>
    <property type="project" value="UniProtKB-EC"/>
</dbReference>
<evidence type="ECO:0000259" key="8">
    <source>
        <dbReference type="Pfam" id="PF03900"/>
    </source>
</evidence>
<dbReference type="SUPFAM" id="SSF54782">
    <property type="entry name" value="Porphobilinogen deaminase (hydroxymethylbilane synthase), C-terminal domain"/>
    <property type="match status" value="1"/>
</dbReference>
<keyword evidence="10" id="KW-1185">Reference proteome</keyword>
<dbReference type="SUPFAM" id="SSF53850">
    <property type="entry name" value="Periplasmic binding protein-like II"/>
    <property type="match status" value="1"/>
</dbReference>
<dbReference type="NCBIfam" id="TIGR00212">
    <property type="entry name" value="hemC"/>
    <property type="match status" value="1"/>
</dbReference>
<comment type="subunit">
    <text evidence="6">Monomer.</text>
</comment>
<evidence type="ECO:0000259" key="7">
    <source>
        <dbReference type="Pfam" id="PF01379"/>
    </source>
</evidence>
<dbReference type="Pfam" id="PF01379">
    <property type="entry name" value="Porphobil_deam"/>
    <property type="match status" value="1"/>
</dbReference>
<dbReference type="PIRSF" id="PIRSF001438">
    <property type="entry name" value="4pyrrol_synth_OHMeBilane_synth"/>
    <property type="match status" value="1"/>
</dbReference>
<comment type="similarity">
    <text evidence="2 6">Belongs to the HMBS family.</text>
</comment>
<dbReference type="InterPro" id="IPR000860">
    <property type="entry name" value="HemC"/>
</dbReference>
<dbReference type="RefSeq" id="WP_237821421.1">
    <property type="nucleotide sequence ID" value="NZ_JAKLTQ010000008.1"/>
</dbReference>
<dbReference type="InterPro" id="IPR036803">
    <property type="entry name" value="Porphobilinogen_deaminase_C_sf"/>
</dbReference>
<dbReference type="Pfam" id="PF03900">
    <property type="entry name" value="Porphobil_deamC"/>
    <property type="match status" value="1"/>
</dbReference>
<dbReference type="PRINTS" id="PR00151">
    <property type="entry name" value="PORPHBDMNASE"/>
</dbReference>
<keyword evidence="3 6" id="KW-0808">Transferase</keyword>
<feature type="domain" description="Porphobilinogen deaminase N-terminal" evidence="7">
    <location>
        <begin position="14"/>
        <end position="229"/>
    </location>
</feature>
<sequence length="335" mass="33388">MSQSASTSAAQASFRVGTRGSALALTQTTTVAEALAEASGHPYEIVRVKTEGDVTTGPLSQLGGTGVFAAALRLALLDGGCDVAVHSLKDLPSVQPEGLVIAATPVRADVRDALCGRDGLTLATLPAGATVGTGSPRRAAQLRAARPDLVIVDIRGNVGTRLGRVAGNAPAADDGGVGRGVQGDLDAVVLASAGLTRLGLESHITEYLDPAIMLPAPGQGSLAVECRPETAAGGLIAAALAELDDFDTRLAVTAERSLLSRLEAGCAAPVGALGTVHGGGVRLEAVVCSTDGSSLLRRSLDSTEATLDAAAALGVRLAEELLADGAAELAGLAGR</sequence>
<evidence type="ECO:0000256" key="1">
    <source>
        <dbReference type="ARBA" id="ARBA00002869"/>
    </source>
</evidence>
<dbReference type="PANTHER" id="PTHR11557">
    <property type="entry name" value="PORPHOBILINOGEN DEAMINASE"/>
    <property type="match status" value="1"/>
</dbReference>
<name>A0ABS9L7Y2_9MICC</name>
<accession>A0ABS9L7Y2</accession>
<dbReference type="InterPro" id="IPR022417">
    <property type="entry name" value="Porphobilin_deaminase_N"/>
</dbReference>
<keyword evidence="4 6" id="KW-0627">Porphyrin biosynthesis</keyword>
<comment type="caution">
    <text evidence="9">The sequence shown here is derived from an EMBL/GenBank/DDBJ whole genome shotgun (WGS) entry which is preliminary data.</text>
</comment>
<evidence type="ECO:0000256" key="5">
    <source>
        <dbReference type="ARBA" id="ARBA00048169"/>
    </source>
</evidence>